<dbReference type="EMBL" id="BAAAOQ010000007">
    <property type="protein sequence ID" value="GAA2195349.1"/>
    <property type="molecule type" value="Genomic_DNA"/>
</dbReference>
<protein>
    <recommendedName>
        <fullName evidence="5">Secreted protein</fullName>
    </recommendedName>
</protein>
<dbReference type="Proteomes" id="UP001501391">
    <property type="component" value="Unassembled WGS sequence"/>
</dbReference>
<feature type="region of interest" description="Disordered" evidence="1">
    <location>
        <begin position="315"/>
        <end position="341"/>
    </location>
</feature>
<accession>A0ABN3BFU3</accession>
<feature type="signal peptide" evidence="2">
    <location>
        <begin position="1"/>
        <end position="29"/>
    </location>
</feature>
<keyword evidence="4" id="KW-1185">Reference proteome</keyword>
<reference evidence="3 4" key="1">
    <citation type="journal article" date="2019" name="Int. J. Syst. Evol. Microbiol.">
        <title>The Global Catalogue of Microorganisms (GCM) 10K type strain sequencing project: providing services to taxonomists for standard genome sequencing and annotation.</title>
        <authorList>
            <consortium name="The Broad Institute Genomics Platform"/>
            <consortium name="The Broad Institute Genome Sequencing Center for Infectious Disease"/>
            <person name="Wu L."/>
            <person name="Ma J."/>
        </authorList>
    </citation>
    <scope>NUCLEOTIDE SEQUENCE [LARGE SCALE GENOMIC DNA]</scope>
    <source>
        <strain evidence="3 4">JCM 14924</strain>
    </source>
</reference>
<evidence type="ECO:0008006" key="5">
    <source>
        <dbReference type="Google" id="ProtNLM"/>
    </source>
</evidence>
<comment type="caution">
    <text evidence="3">The sequence shown here is derived from an EMBL/GenBank/DDBJ whole genome shotgun (WGS) entry which is preliminary data.</text>
</comment>
<evidence type="ECO:0000313" key="3">
    <source>
        <dbReference type="EMBL" id="GAA2195349.1"/>
    </source>
</evidence>
<feature type="compositionally biased region" description="Gly residues" evidence="1">
    <location>
        <begin position="86"/>
        <end position="111"/>
    </location>
</feature>
<gene>
    <name evidence="3" type="ORF">GCM10009787_25120</name>
</gene>
<organism evidence="3 4">
    <name type="scientific">Streptomyces bangladeshensis</name>
    <dbReference type="NCBI Taxonomy" id="295352"/>
    <lineage>
        <taxon>Bacteria</taxon>
        <taxon>Bacillati</taxon>
        <taxon>Actinomycetota</taxon>
        <taxon>Actinomycetes</taxon>
        <taxon>Kitasatosporales</taxon>
        <taxon>Streptomycetaceae</taxon>
        <taxon>Streptomyces</taxon>
    </lineage>
</organism>
<feature type="chain" id="PRO_5047160024" description="Secreted protein" evidence="2">
    <location>
        <begin position="30"/>
        <end position="499"/>
    </location>
</feature>
<sequence length="499" mass="53789">MPRRTLTYCLSAMLGSSLVLGALPGGALADDAVDAPIENPDLARPHVPTGAQSIAPDGWDGKNTQLYSAALAAHPRKLQAASLSGGSAGTLGPGGPGGPGQLNPGPGGNGAAGTLSTRLWRVQKGSHVTVAWDDSPSPLRNCGADDPAKGQQYRVSVAGEQGEVTQDFTTDTTTAGTAKWHEGRSYSFTAAENNPKISWAYQKASACGPLVTHFRAAQDPAPVPYDLKKARLPMPQAYQGHTPIEPRLVAQDCLAGPRTCHFEKDDRYSYRYYDRPRMVGQAYINCTRNPITDQRPVNWEERPYDNITQYFAQKDTESQKPQQPGPQGLQQPTAPQQPHHIDVKQGFPNIATQIAAGFTRADGNPLEMETNNPLLYGRKEQRNLSVTVQPGEVSWIEVQAARERLAGTLIHESKHERMDVFADVPSGSFGDRFYQRTGPMSKVELARCADARDNSRTPDNTIGAPTLRTAAHLVPVGAAPEGIKTRTVALTADGPLARH</sequence>
<evidence type="ECO:0000313" key="4">
    <source>
        <dbReference type="Proteomes" id="UP001501391"/>
    </source>
</evidence>
<evidence type="ECO:0000256" key="2">
    <source>
        <dbReference type="SAM" id="SignalP"/>
    </source>
</evidence>
<keyword evidence="2" id="KW-0732">Signal</keyword>
<dbReference type="RefSeq" id="WP_094374027.1">
    <property type="nucleotide sequence ID" value="NZ_BAAAOQ010000007.1"/>
</dbReference>
<feature type="compositionally biased region" description="Low complexity" evidence="1">
    <location>
        <begin position="319"/>
        <end position="338"/>
    </location>
</feature>
<feature type="region of interest" description="Disordered" evidence="1">
    <location>
        <begin position="81"/>
        <end position="113"/>
    </location>
</feature>
<evidence type="ECO:0000256" key="1">
    <source>
        <dbReference type="SAM" id="MobiDB-lite"/>
    </source>
</evidence>
<proteinExistence type="predicted"/>
<name>A0ABN3BFU3_9ACTN</name>